<evidence type="ECO:0000256" key="1">
    <source>
        <dbReference type="ARBA" id="ARBA00012452"/>
    </source>
</evidence>
<dbReference type="Pfam" id="PF02798">
    <property type="entry name" value="GST_N"/>
    <property type="match status" value="1"/>
</dbReference>
<evidence type="ECO:0000259" key="3">
    <source>
        <dbReference type="PROSITE" id="PS50405"/>
    </source>
</evidence>
<dbReference type="CDD" id="cd03039">
    <property type="entry name" value="GST_N_Sigma_like"/>
    <property type="match status" value="1"/>
</dbReference>
<dbReference type="SFLD" id="SFLDS00019">
    <property type="entry name" value="Glutathione_Transferase_(cytos"/>
    <property type="match status" value="1"/>
</dbReference>
<dbReference type="SUPFAM" id="SSF47616">
    <property type="entry name" value="GST C-terminal domain-like"/>
    <property type="match status" value="1"/>
</dbReference>
<dbReference type="GO" id="GO:0004364">
    <property type="term" value="F:glutathione transferase activity"/>
    <property type="evidence" value="ECO:0007669"/>
    <property type="project" value="UniProtKB-EC"/>
</dbReference>
<dbReference type="InterPro" id="IPR004046">
    <property type="entry name" value="GST_C"/>
</dbReference>
<protein>
    <recommendedName>
        <fullName evidence="1">glutathione transferase</fullName>
        <ecNumber evidence="1">2.5.1.18</ecNumber>
    </recommendedName>
</protein>
<dbReference type="PANTHER" id="PTHR11571:SF150">
    <property type="entry name" value="GLUTATHIONE S-TRANSFERASE"/>
    <property type="match status" value="1"/>
</dbReference>
<dbReference type="InterPro" id="IPR040079">
    <property type="entry name" value="Glutathione_S-Trfase"/>
</dbReference>
<gene>
    <name evidence="4" type="ORF">GSOID_T00021280001</name>
</gene>
<sequence length="239" mass="26765">MTKLQLKYFDCFGRAGSIKLLFKLANSDYEDIIVPFQNWDEEKTSLDLPLEQLPVLEIDGFTLCQTKAIERFAAAKAGLIGKCALADAKSEMMIETVSDVQMKCWMGCFGALATEFPTVPGTARLVDNTEENRKSRAAAFSVTFKKLFHEGCAPFDKILSLIQTNENFCVGEELTLADILLVRLYVFSKDKILGYDFEEISPKTFKTAENIINNNPKIKEFVEDFLDSGKPCSGIGVMY</sequence>
<dbReference type="Gene3D" id="1.20.1050.10">
    <property type="match status" value="1"/>
</dbReference>
<dbReference type="InterPro" id="IPR004045">
    <property type="entry name" value="Glutathione_S-Trfase_N"/>
</dbReference>
<dbReference type="EC" id="2.5.1.18" evidence="1"/>
<reference evidence="4" key="1">
    <citation type="journal article" date="2010" name="Science">
        <title>Plasticity of animal genome architecture unmasked by rapid evolution of a pelagic tunicate.</title>
        <authorList>
            <person name="Denoeud F."/>
            <person name="Henriet S."/>
            <person name="Mungpakdee S."/>
            <person name="Aury J.M."/>
            <person name="Da Silva C."/>
            <person name="Brinkmann H."/>
            <person name="Mikhaleva J."/>
            <person name="Olsen L.C."/>
            <person name="Jubin C."/>
            <person name="Canestro C."/>
            <person name="Bouquet J.M."/>
            <person name="Danks G."/>
            <person name="Poulain J."/>
            <person name="Campsteijn C."/>
            <person name="Adamski M."/>
            <person name="Cross I."/>
            <person name="Yadetie F."/>
            <person name="Muffato M."/>
            <person name="Louis A."/>
            <person name="Butcher S."/>
            <person name="Tsagkogeorga G."/>
            <person name="Konrad A."/>
            <person name="Singh S."/>
            <person name="Jensen M.F."/>
            <person name="Cong E.H."/>
            <person name="Eikeseth-Otteraa H."/>
            <person name="Noel B."/>
            <person name="Anthouard V."/>
            <person name="Porcel B.M."/>
            <person name="Kachouri-Lafond R."/>
            <person name="Nishino A."/>
            <person name="Ugolini M."/>
            <person name="Chourrout P."/>
            <person name="Nishida H."/>
            <person name="Aasland R."/>
            <person name="Huzurbazar S."/>
            <person name="Westhof E."/>
            <person name="Delsuc F."/>
            <person name="Lehrach H."/>
            <person name="Reinhardt R."/>
            <person name="Weissenbach J."/>
            <person name="Roy S.W."/>
            <person name="Artiguenave F."/>
            <person name="Postlethwait J.H."/>
            <person name="Manak J.R."/>
            <person name="Thompson E.M."/>
            <person name="Jaillon O."/>
            <person name="Du Pasquier L."/>
            <person name="Boudinot P."/>
            <person name="Liberles D.A."/>
            <person name="Volff J.N."/>
            <person name="Philippe H."/>
            <person name="Lenhard B."/>
            <person name="Roest Crollius H."/>
            <person name="Wincker P."/>
            <person name="Chourrout D."/>
        </authorList>
    </citation>
    <scope>NUCLEOTIDE SEQUENCE [LARGE SCALE GENOMIC DNA]</scope>
</reference>
<accession>E4YCV9</accession>
<dbReference type="InterPro" id="IPR036249">
    <property type="entry name" value="Thioredoxin-like_sf"/>
</dbReference>
<dbReference type="InterPro" id="IPR036282">
    <property type="entry name" value="Glutathione-S-Trfase_C_sf"/>
</dbReference>
<dbReference type="SUPFAM" id="SSF52833">
    <property type="entry name" value="Thioredoxin-like"/>
    <property type="match status" value="1"/>
</dbReference>
<feature type="domain" description="GST N-terminal" evidence="2">
    <location>
        <begin position="2"/>
        <end position="81"/>
    </location>
</feature>
<evidence type="ECO:0000259" key="2">
    <source>
        <dbReference type="PROSITE" id="PS50404"/>
    </source>
</evidence>
<dbReference type="AlphaFoldDB" id="E4YCV9"/>
<dbReference type="InterPro" id="IPR010987">
    <property type="entry name" value="Glutathione-S-Trfase_C-like"/>
</dbReference>
<dbReference type="PANTHER" id="PTHR11571">
    <property type="entry name" value="GLUTATHIONE S-TRANSFERASE"/>
    <property type="match status" value="1"/>
</dbReference>
<dbReference type="GO" id="GO:0006749">
    <property type="term" value="P:glutathione metabolic process"/>
    <property type="evidence" value="ECO:0007669"/>
    <property type="project" value="TreeGrafter"/>
</dbReference>
<dbReference type="PROSITE" id="PS50405">
    <property type="entry name" value="GST_CTER"/>
    <property type="match status" value="1"/>
</dbReference>
<feature type="domain" description="GST C-terminal" evidence="3">
    <location>
        <begin position="83"/>
        <end position="235"/>
    </location>
</feature>
<dbReference type="EMBL" id="FN654412">
    <property type="protein sequence ID" value="CBY33376.1"/>
    <property type="molecule type" value="Genomic_DNA"/>
</dbReference>
<name>E4YCV9_OIKDI</name>
<dbReference type="InterPro" id="IPR050213">
    <property type="entry name" value="GST_superfamily"/>
</dbReference>
<proteinExistence type="predicted"/>
<dbReference type="Gene3D" id="3.40.30.10">
    <property type="entry name" value="Glutaredoxin"/>
    <property type="match status" value="1"/>
</dbReference>
<organism evidence="4">
    <name type="scientific">Oikopleura dioica</name>
    <name type="common">Tunicate</name>
    <dbReference type="NCBI Taxonomy" id="34765"/>
    <lineage>
        <taxon>Eukaryota</taxon>
        <taxon>Metazoa</taxon>
        <taxon>Chordata</taxon>
        <taxon>Tunicata</taxon>
        <taxon>Appendicularia</taxon>
        <taxon>Copelata</taxon>
        <taxon>Oikopleuridae</taxon>
        <taxon>Oikopleura</taxon>
    </lineage>
</organism>
<dbReference type="Proteomes" id="UP000011014">
    <property type="component" value="Unassembled WGS sequence"/>
</dbReference>
<dbReference type="Pfam" id="PF14497">
    <property type="entry name" value="GST_C_3"/>
    <property type="match status" value="1"/>
</dbReference>
<evidence type="ECO:0000313" key="4">
    <source>
        <dbReference type="EMBL" id="CBY33376.1"/>
    </source>
</evidence>
<dbReference type="PROSITE" id="PS50404">
    <property type="entry name" value="GST_NTER"/>
    <property type="match status" value="1"/>
</dbReference>